<dbReference type="PANTHER" id="PTHR43331:SF1">
    <property type="entry name" value="HOMOSERINE DEHYDROGENASE"/>
    <property type="match status" value="1"/>
</dbReference>
<dbReference type="PIRSF" id="PIRSF000098">
    <property type="entry name" value="Homoser_dehydrog"/>
    <property type="match status" value="1"/>
</dbReference>
<comment type="caution">
    <text evidence="13">The sequence shown here is derived from an EMBL/GenBank/DDBJ whole genome shotgun (WGS) entry which is preliminary data.</text>
</comment>
<evidence type="ECO:0000256" key="2">
    <source>
        <dbReference type="ARBA" id="ARBA00005062"/>
    </source>
</evidence>
<dbReference type="InterPro" id="IPR036291">
    <property type="entry name" value="NAD(P)-bd_dom_sf"/>
</dbReference>
<dbReference type="InterPro" id="IPR016204">
    <property type="entry name" value="HDH"/>
</dbReference>
<keyword evidence="9" id="KW-0486">Methionine biosynthesis</keyword>
<dbReference type="SUPFAM" id="SSF55021">
    <property type="entry name" value="ACT-like"/>
    <property type="match status" value="1"/>
</dbReference>
<dbReference type="InterPro" id="IPR001342">
    <property type="entry name" value="HDH_cat"/>
</dbReference>
<comment type="pathway">
    <text evidence="2">Amino-acid biosynthesis; L-methionine biosynthesis via de novo pathway; L-homoserine from L-aspartate: step 3/3.</text>
</comment>
<evidence type="ECO:0000256" key="4">
    <source>
        <dbReference type="ARBA" id="ARBA00013213"/>
    </source>
</evidence>
<dbReference type="NCBIfam" id="NF004976">
    <property type="entry name" value="PRK06349.1"/>
    <property type="match status" value="1"/>
</dbReference>
<dbReference type="SUPFAM" id="SSF51735">
    <property type="entry name" value="NAD(P)-binding Rossmann-fold domains"/>
    <property type="match status" value="1"/>
</dbReference>
<evidence type="ECO:0000256" key="1">
    <source>
        <dbReference type="ARBA" id="ARBA00005056"/>
    </source>
</evidence>
<proteinExistence type="inferred from homology"/>
<dbReference type="GO" id="GO:0050661">
    <property type="term" value="F:NADP binding"/>
    <property type="evidence" value="ECO:0007669"/>
    <property type="project" value="InterPro"/>
</dbReference>
<evidence type="ECO:0000256" key="9">
    <source>
        <dbReference type="ARBA" id="ARBA00023167"/>
    </source>
</evidence>
<dbReference type="PANTHER" id="PTHR43331">
    <property type="entry name" value="HOMOSERINE DEHYDROGENASE"/>
    <property type="match status" value="1"/>
</dbReference>
<dbReference type="GO" id="GO:0009088">
    <property type="term" value="P:threonine biosynthetic process"/>
    <property type="evidence" value="ECO:0007669"/>
    <property type="project" value="UniProtKB-UniPathway"/>
</dbReference>
<comment type="similarity">
    <text evidence="3">Belongs to the homoserine dehydrogenase family.</text>
</comment>
<dbReference type="InterPro" id="IPR005106">
    <property type="entry name" value="Asp/hSer_DH_NAD-bd"/>
</dbReference>
<feature type="binding site" evidence="11">
    <location>
        <position position="105"/>
    </location>
    <ligand>
        <name>NADPH</name>
        <dbReference type="ChEBI" id="CHEBI:57783"/>
    </ligand>
</feature>
<dbReference type="Proteomes" id="UP000249739">
    <property type="component" value="Unassembled WGS sequence"/>
</dbReference>
<keyword evidence="11" id="KW-0521">NADP</keyword>
<dbReference type="InterPro" id="IPR045865">
    <property type="entry name" value="ACT-like_dom_sf"/>
</dbReference>
<gene>
    <name evidence="13" type="ORF">DI586_02300</name>
</gene>
<keyword evidence="6" id="KW-0028">Amino-acid biosynthesis</keyword>
<dbReference type="CDD" id="cd04881">
    <property type="entry name" value="ACT_HSDH-Hom"/>
    <property type="match status" value="1"/>
</dbReference>
<dbReference type="Gene3D" id="3.30.360.10">
    <property type="entry name" value="Dihydrodipicolinate Reductase, domain 2"/>
    <property type="match status" value="1"/>
</dbReference>
<organism evidence="13 14">
    <name type="scientific">Micavibrio aeruginosavorus</name>
    <dbReference type="NCBI Taxonomy" id="349221"/>
    <lineage>
        <taxon>Bacteria</taxon>
        <taxon>Pseudomonadati</taxon>
        <taxon>Bdellovibrionota</taxon>
        <taxon>Bdellovibrionia</taxon>
        <taxon>Bdellovibrionales</taxon>
        <taxon>Pseudobdellovibrionaceae</taxon>
        <taxon>Micavibrio</taxon>
    </lineage>
</organism>
<dbReference type="Gene3D" id="3.40.50.720">
    <property type="entry name" value="NAD(P)-binding Rossmann-like Domain"/>
    <property type="match status" value="1"/>
</dbReference>
<dbReference type="Gene3D" id="3.30.70.260">
    <property type="match status" value="1"/>
</dbReference>
<evidence type="ECO:0000256" key="7">
    <source>
        <dbReference type="ARBA" id="ARBA00022697"/>
    </source>
</evidence>
<name>A0A2W5FLI3_9BACT</name>
<dbReference type="GO" id="GO:0004412">
    <property type="term" value="F:homoserine dehydrogenase activity"/>
    <property type="evidence" value="ECO:0007669"/>
    <property type="project" value="UniProtKB-EC"/>
</dbReference>
<evidence type="ECO:0000313" key="13">
    <source>
        <dbReference type="EMBL" id="PZP56865.1"/>
    </source>
</evidence>
<dbReference type="SUPFAM" id="SSF55347">
    <property type="entry name" value="Glyceraldehyde-3-phosphate dehydrogenase-like, C-terminal domain"/>
    <property type="match status" value="1"/>
</dbReference>
<protein>
    <recommendedName>
        <fullName evidence="5">Homoserine dehydrogenase</fullName>
        <ecNumber evidence="4">1.1.1.3</ecNumber>
    </recommendedName>
</protein>
<evidence type="ECO:0000259" key="12">
    <source>
        <dbReference type="PROSITE" id="PS51671"/>
    </source>
</evidence>
<dbReference type="UniPathway" id="UPA00050">
    <property type="reaction ID" value="UER00063"/>
</dbReference>
<dbReference type="FunFam" id="3.30.360.10:FF:000005">
    <property type="entry name" value="Homoserine dehydrogenase"/>
    <property type="match status" value="1"/>
</dbReference>
<evidence type="ECO:0000256" key="3">
    <source>
        <dbReference type="ARBA" id="ARBA00006753"/>
    </source>
</evidence>
<evidence type="ECO:0000256" key="6">
    <source>
        <dbReference type="ARBA" id="ARBA00022605"/>
    </source>
</evidence>
<keyword evidence="7" id="KW-0791">Threonine biosynthesis</keyword>
<accession>A0A2W5FLI3</accession>
<dbReference type="InterPro" id="IPR002912">
    <property type="entry name" value="ACT_dom"/>
</dbReference>
<feature type="binding site" evidence="11">
    <location>
        <begin position="9"/>
        <end position="16"/>
    </location>
    <ligand>
        <name>NADP(+)</name>
        <dbReference type="ChEBI" id="CHEBI:58349"/>
    </ligand>
</feature>
<dbReference type="GO" id="GO:0009086">
    <property type="term" value="P:methionine biosynthetic process"/>
    <property type="evidence" value="ECO:0007669"/>
    <property type="project" value="UniProtKB-KW"/>
</dbReference>
<feature type="active site" description="Proton donor" evidence="10">
    <location>
        <position position="205"/>
    </location>
</feature>
<dbReference type="EC" id="1.1.1.3" evidence="4"/>
<dbReference type="AlphaFoldDB" id="A0A2W5FLI3"/>
<reference evidence="13 14" key="1">
    <citation type="submission" date="2017-08" db="EMBL/GenBank/DDBJ databases">
        <title>Infants hospitalized years apart are colonized by the same room-sourced microbial strains.</title>
        <authorList>
            <person name="Brooks B."/>
            <person name="Olm M.R."/>
            <person name="Firek B.A."/>
            <person name="Baker R."/>
            <person name="Thomas B.C."/>
            <person name="Morowitz M.J."/>
            <person name="Banfield J.F."/>
        </authorList>
    </citation>
    <scope>NUCLEOTIDE SEQUENCE [LARGE SCALE GENOMIC DNA]</scope>
    <source>
        <strain evidence="13">S2_006_000_R2_64</strain>
    </source>
</reference>
<sequence length="429" mass="45569">MSNLKVAIAGLGTVGAGVVKLLKENKAEIEAHTGHTIEVVAVSARNKNKDRGIEISGLQWFENPLDIANAEADVIVELMGGEGDPAYSLVKRSLENGKAVITANKALLACCGLELAKISEENKAPLMFEAAIAGGIPIVKMLREGLAANKIKKLYGILNGTCNYILSTMEDTGRDFDDVLKEAQEKGYAEAEPSLDVDGGDTAHKLSLLTALAFGVVPDIQSVSISGIRMITAQDIQSADELGYRIKLLGQADMDSEGRIIQVVEACLIPKTASLANVHGVLNAVYTEGNYAGSSFIEGRGAGAGPTASAVVADLIDLARNNTTAPFGRPVQGLKKAEMINPEEKTGEYYIRLDVLDQPGVIADVAAILRDYNISIESLIQRGRDPGQKVSVVLTTHEAKRRNLNEAAKMIEALASVSSAPVILQRILL</sequence>
<dbReference type="UniPathway" id="UPA00051">
    <property type="reaction ID" value="UER00465"/>
</dbReference>
<feature type="binding site" evidence="11">
    <location>
        <position position="190"/>
    </location>
    <ligand>
        <name>L-homoserine</name>
        <dbReference type="ChEBI" id="CHEBI:57476"/>
    </ligand>
</feature>
<evidence type="ECO:0000256" key="8">
    <source>
        <dbReference type="ARBA" id="ARBA00023002"/>
    </source>
</evidence>
<dbReference type="Pfam" id="PF00742">
    <property type="entry name" value="Homoserine_dh"/>
    <property type="match status" value="1"/>
</dbReference>
<evidence type="ECO:0000256" key="11">
    <source>
        <dbReference type="PIRSR" id="PIRSR000098-2"/>
    </source>
</evidence>
<evidence type="ECO:0000313" key="14">
    <source>
        <dbReference type="Proteomes" id="UP000249739"/>
    </source>
</evidence>
<comment type="pathway">
    <text evidence="1">Amino-acid biosynthesis; L-threonine biosynthesis; L-threonine from L-aspartate: step 3/5.</text>
</comment>
<evidence type="ECO:0000256" key="10">
    <source>
        <dbReference type="PIRSR" id="PIRSR000098-1"/>
    </source>
</evidence>
<evidence type="ECO:0000256" key="5">
    <source>
        <dbReference type="ARBA" id="ARBA00013376"/>
    </source>
</evidence>
<dbReference type="EMBL" id="QFOT01000013">
    <property type="protein sequence ID" value="PZP56865.1"/>
    <property type="molecule type" value="Genomic_DNA"/>
</dbReference>
<feature type="domain" description="ACT" evidence="12">
    <location>
        <begin position="350"/>
        <end position="429"/>
    </location>
</feature>
<dbReference type="Pfam" id="PF01842">
    <property type="entry name" value="ACT"/>
    <property type="match status" value="1"/>
</dbReference>
<dbReference type="PROSITE" id="PS51671">
    <property type="entry name" value="ACT"/>
    <property type="match status" value="1"/>
</dbReference>
<keyword evidence="8" id="KW-0560">Oxidoreductase</keyword>
<dbReference type="Pfam" id="PF03447">
    <property type="entry name" value="NAD_binding_3"/>
    <property type="match status" value="1"/>
</dbReference>